<dbReference type="Proteomes" id="UP001165122">
    <property type="component" value="Unassembled WGS sequence"/>
</dbReference>
<evidence type="ECO:0000259" key="2">
    <source>
        <dbReference type="PROSITE" id="PS50020"/>
    </source>
</evidence>
<proteinExistence type="predicted"/>
<feature type="region of interest" description="Disordered" evidence="1">
    <location>
        <begin position="13"/>
        <end position="38"/>
    </location>
</feature>
<evidence type="ECO:0000256" key="1">
    <source>
        <dbReference type="SAM" id="MobiDB-lite"/>
    </source>
</evidence>
<feature type="region of interest" description="Disordered" evidence="1">
    <location>
        <begin position="91"/>
        <end position="152"/>
    </location>
</feature>
<dbReference type="InterPro" id="IPR036020">
    <property type="entry name" value="WW_dom_sf"/>
</dbReference>
<feature type="domain" description="WW" evidence="2">
    <location>
        <begin position="144"/>
        <end position="178"/>
    </location>
</feature>
<evidence type="ECO:0000313" key="4">
    <source>
        <dbReference type="Proteomes" id="UP001165122"/>
    </source>
</evidence>
<dbReference type="PROSITE" id="PS01159">
    <property type="entry name" value="WW_DOMAIN_1"/>
    <property type="match status" value="1"/>
</dbReference>
<protein>
    <recommendedName>
        <fullName evidence="2">WW domain-containing protein</fullName>
    </recommendedName>
</protein>
<dbReference type="CDD" id="cd00201">
    <property type="entry name" value="WW"/>
    <property type="match status" value="1"/>
</dbReference>
<reference evidence="4" key="1">
    <citation type="journal article" date="2023" name="Commun. Biol.">
        <title>Genome analysis of Parmales, the sister group of diatoms, reveals the evolutionary specialization of diatoms from phago-mixotrophs to photoautotrophs.</title>
        <authorList>
            <person name="Ban H."/>
            <person name="Sato S."/>
            <person name="Yoshikawa S."/>
            <person name="Yamada K."/>
            <person name="Nakamura Y."/>
            <person name="Ichinomiya M."/>
            <person name="Sato N."/>
            <person name="Blanc-Mathieu R."/>
            <person name="Endo H."/>
            <person name="Kuwata A."/>
            <person name="Ogata H."/>
        </authorList>
    </citation>
    <scope>NUCLEOTIDE SEQUENCE [LARGE SCALE GENOMIC DNA]</scope>
    <source>
        <strain evidence="4">NIES 3700</strain>
    </source>
</reference>
<comment type="caution">
    <text evidence="3">The sequence shown here is derived from an EMBL/GenBank/DDBJ whole genome shotgun (WGS) entry which is preliminary data.</text>
</comment>
<dbReference type="EMBL" id="BRXW01000491">
    <property type="protein sequence ID" value="GMH59746.1"/>
    <property type="molecule type" value="Genomic_DNA"/>
</dbReference>
<organism evidence="3 4">
    <name type="scientific">Triparma laevis f. longispina</name>
    <dbReference type="NCBI Taxonomy" id="1714387"/>
    <lineage>
        <taxon>Eukaryota</taxon>
        <taxon>Sar</taxon>
        <taxon>Stramenopiles</taxon>
        <taxon>Ochrophyta</taxon>
        <taxon>Bolidophyceae</taxon>
        <taxon>Parmales</taxon>
        <taxon>Triparmaceae</taxon>
        <taxon>Triparma</taxon>
    </lineage>
</organism>
<name>A0A9W6ZWL8_9STRA</name>
<dbReference type="InterPro" id="IPR001202">
    <property type="entry name" value="WW_dom"/>
</dbReference>
<accession>A0A9W6ZWL8</accession>
<evidence type="ECO:0000313" key="3">
    <source>
        <dbReference type="EMBL" id="GMH59746.1"/>
    </source>
</evidence>
<dbReference type="SUPFAM" id="SSF51045">
    <property type="entry name" value="WW domain"/>
    <property type="match status" value="1"/>
</dbReference>
<dbReference type="Gene3D" id="2.20.70.10">
    <property type="match status" value="1"/>
</dbReference>
<sequence>MFDLHSWNIQQHPSVSSMHGLSRASGALTGRKKKEKGKLKVGEDLEVLGIEGGDEVGNPMQGEAVLGVEAGEIEMKKSVVDKKHLLQASGFNALGKNKLGKGATGPRRKNKHKFEDDTDDDVKPPDLPTPIAPPSDHEEDEGIPPPPPTWKRIWDESAQAYYYQHSHGVESTWDKPDEFIE</sequence>
<dbReference type="PROSITE" id="PS50020">
    <property type="entry name" value="WW_DOMAIN_2"/>
    <property type="match status" value="1"/>
</dbReference>
<gene>
    <name evidence="3" type="ORF">TrLO_g6451</name>
</gene>
<dbReference type="AlphaFoldDB" id="A0A9W6ZWL8"/>
<keyword evidence="4" id="KW-1185">Reference proteome</keyword>